<dbReference type="PROSITE" id="PS50887">
    <property type="entry name" value="GGDEF"/>
    <property type="match status" value="1"/>
</dbReference>
<evidence type="ECO:0000259" key="1">
    <source>
        <dbReference type="PROSITE" id="PS50887"/>
    </source>
</evidence>
<dbReference type="SUPFAM" id="SSF141371">
    <property type="entry name" value="PilZ domain-like"/>
    <property type="match status" value="1"/>
</dbReference>
<gene>
    <name evidence="2" type="ORF">C0630_12215</name>
</gene>
<accession>A0A2N6CVC9</accession>
<dbReference type="InterPro" id="IPR000160">
    <property type="entry name" value="GGDEF_dom"/>
</dbReference>
<dbReference type="Pfam" id="PF07793">
    <property type="entry name" value="DUF1631"/>
    <property type="match status" value="1"/>
</dbReference>
<dbReference type="AlphaFoldDB" id="A0A2N6CVC9"/>
<name>A0A2N6CVC9_9GAMM</name>
<comment type="caution">
    <text evidence="2">The sequence shown here is derived from an EMBL/GenBank/DDBJ whole genome shotgun (WGS) entry which is preliminary data.</text>
</comment>
<dbReference type="EMBL" id="PKUN01000021">
    <property type="protein sequence ID" value="PLX61157.1"/>
    <property type="molecule type" value="Genomic_DNA"/>
</dbReference>
<dbReference type="Proteomes" id="UP000235015">
    <property type="component" value="Unassembled WGS sequence"/>
</dbReference>
<evidence type="ECO:0000313" key="2">
    <source>
        <dbReference type="EMBL" id="PLX61157.1"/>
    </source>
</evidence>
<dbReference type="STRING" id="1111735.GCA_000428045_00739"/>
<dbReference type="Gene3D" id="3.30.70.270">
    <property type="match status" value="1"/>
</dbReference>
<organism evidence="2 3">
    <name type="scientific">Sedimenticola selenatireducens</name>
    <dbReference type="NCBI Taxonomy" id="191960"/>
    <lineage>
        <taxon>Bacteria</taxon>
        <taxon>Pseudomonadati</taxon>
        <taxon>Pseudomonadota</taxon>
        <taxon>Gammaproteobacteria</taxon>
        <taxon>Chromatiales</taxon>
        <taxon>Sedimenticolaceae</taxon>
        <taxon>Sedimenticola</taxon>
    </lineage>
</organism>
<protein>
    <recommendedName>
        <fullName evidence="1">GGDEF domain-containing protein</fullName>
    </recommendedName>
</protein>
<sequence>MERLLTQDRRKHPRFKTSHPAQLILHGSVVTDCLINNFSRGGLSLAIDSESLRAVRREGRLDASHAVDAEVLLRSDQGTDEHRIPVRIVFASDQGVGAVFMRPDQRVLGYLSRTSLAEGHRSTDPASFRILRQIQSLLQQALINRYDGFIKILAETFLELEDQASQQEQPDLRHGRQAMETDATGLRQRFIAEVAGNWQQLEYADVGTNLPMTDNQSLELVDQDEFDEWAAVVATARRLEGRLSQTLFSLSQAIAYMIKSPVNNENNPLSPYCLLWAFKKAQDEMQLSVPARRTAYRVFAEQILATLDPLYHQIYQLLEQHGFTRNEKLHPLSPELPEAAEQESAGRQARPKPRSLIETLSSYIGRKKAPDESATVAHRVSSKTAVAHALDDMVQGDQRNLADRVEQSLGGHTGAGGGVELSLESRQIIDATEQLLRMAQQDPRHNSTMRRILRQVQLPLARAAIDDPAVLNDASHPAHQLLNDLDQLALFTPSSGDSALSRGVNERLESVLGSLEVAGGKADLDAVSRQVAELLTEQKSAFSANLEQVLTACAQEQKTAVISQQIREFLQQELTGSISVLVDQLLHLGWVGLLIQTATEGEKRAKHLQSYKSVLMLLNQALQPGSRNAYLKTEKWRDVSQVLNKGFEAYTLYREQSHALITQFGECLEKGSESYSLYNERRIEIDDDYFDQLLPVTAQTYAAADQTVVLDPQSVRQLEQIRVGDWIAEQRLQGHVRMLNLALHEASDGRYLFVDSFGVKALDCNSPELLRRLQSGQLSLVENAGLPMVERAVERALRQSFDQLREQSDLDPVTGLMNRRAFKRALERLLKNSRQTKNRHTLICFDVDKFTLVNELCGTDGGDQFLANLAGICQNFLSGDSTLSRTGDN</sequence>
<dbReference type="SUPFAM" id="SSF55073">
    <property type="entry name" value="Nucleotide cyclase"/>
    <property type="match status" value="1"/>
</dbReference>
<dbReference type="InterPro" id="IPR009875">
    <property type="entry name" value="PilZ_domain"/>
</dbReference>
<dbReference type="GO" id="GO:0035438">
    <property type="term" value="F:cyclic-di-GMP binding"/>
    <property type="evidence" value="ECO:0007669"/>
    <property type="project" value="InterPro"/>
</dbReference>
<proteinExistence type="predicted"/>
<dbReference type="NCBIfam" id="TIGR00254">
    <property type="entry name" value="GGDEF"/>
    <property type="match status" value="1"/>
</dbReference>
<dbReference type="InterPro" id="IPR029787">
    <property type="entry name" value="Nucleotide_cyclase"/>
</dbReference>
<dbReference type="InterPro" id="IPR052155">
    <property type="entry name" value="Biofilm_reg_signaling"/>
</dbReference>
<dbReference type="Gene3D" id="2.40.10.220">
    <property type="entry name" value="predicted glycosyltransferase like domains"/>
    <property type="match status" value="1"/>
</dbReference>
<evidence type="ECO:0000313" key="3">
    <source>
        <dbReference type="Proteomes" id="UP000235015"/>
    </source>
</evidence>
<dbReference type="PANTHER" id="PTHR44757">
    <property type="entry name" value="DIGUANYLATE CYCLASE DGCP"/>
    <property type="match status" value="1"/>
</dbReference>
<feature type="domain" description="GGDEF" evidence="1">
    <location>
        <begin position="838"/>
        <end position="889"/>
    </location>
</feature>
<dbReference type="PANTHER" id="PTHR44757:SF2">
    <property type="entry name" value="BIOFILM ARCHITECTURE MAINTENANCE PROTEIN MBAA"/>
    <property type="match status" value="1"/>
</dbReference>
<reference evidence="2 3" key="1">
    <citation type="submission" date="2017-11" db="EMBL/GenBank/DDBJ databases">
        <title>Genome-resolved metagenomics identifies genetic mobility, metabolic interactions, and unexpected diversity in perchlorate-reducing communities.</title>
        <authorList>
            <person name="Barnum T.P."/>
            <person name="Figueroa I.A."/>
            <person name="Carlstrom C.I."/>
            <person name="Lucas L.N."/>
            <person name="Engelbrektson A.L."/>
            <person name="Coates J.D."/>
        </authorList>
    </citation>
    <scope>NUCLEOTIDE SEQUENCE [LARGE SCALE GENOMIC DNA]</scope>
    <source>
        <strain evidence="2">BM301</strain>
    </source>
</reference>
<dbReference type="InterPro" id="IPR043128">
    <property type="entry name" value="Rev_trsase/Diguanyl_cyclase"/>
</dbReference>
<dbReference type="Pfam" id="PF07238">
    <property type="entry name" value="PilZ"/>
    <property type="match status" value="1"/>
</dbReference>
<dbReference type="InterPro" id="IPR012434">
    <property type="entry name" value="DUF1631"/>
</dbReference>
<dbReference type="Pfam" id="PF00990">
    <property type="entry name" value="GGDEF"/>
    <property type="match status" value="1"/>
</dbReference>